<dbReference type="Proteomes" id="UP000774326">
    <property type="component" value="Unassembled WGS sequence"/>
</dbReference>
<feature type="region of interest" description="Disordered" evidence="2">
    <location>
        <begin position="620"/>
        <end position="680"/>
    </location>
</feature>
<dbReference type="PANTHER" id="PTHR46430:SF1">
    <property type="entry name" value="CHITIN SYNTHASE REGULATOR SKT5-RELATED"/>
    <property type="match status" value="1"/>
</dbReference>
<feature type="compositionally biased region" description="Polar residues" evidence="2">
    <location>
        <begin position="47"/>
        <end position="56"/>
    </location>
</feature>
<feature type="compositionally biased region" description="Polar residues" evidence="2">
    <location>
        <begin position="63"/>
        <end position="86"/>
    </location>
</feature>
<feature type="compositionally biased region" description="Polar residues" evidence="2">
    <location>
        <begin position="145"/>
        <end position="164"/>
    </location>
</feature>
<evidence type="ECO:0008006" key="5">
    <source>
        <dbReference type="Google" id="ProtNLM"/>
    </source>
</evidence>
<dbReference type="InterPro" id="IPR006597">
    <property type="entry name" value="Sel1-like"/>
</dbReference>
<dbReference type="InterPro" id="IPR051726">
    <property type="entry name" value="Chitin_Synth_Reg"/>
</dbReference>
<dbReference type="SUPFAM" id="SSF81901">
    <property type="entry name" value="HCP-like"/>
    <property type="match status" value="2"/>
</dbReference>
<organism evidence="3 4">
    <name type="scientific">Wickerhamomyces pijperi</name>
    <name type="common">Yeast</name>
    <name type="synonym">Pichia pijperi</name>
    <dbReference type="NCBI Taxonomy" id="599730"/>
    <lineage>
        <taxon>Eukaryota</taxon>
        <taxon>Fungi</taxon>
        <taxon>Dikarya</taxon>
        <taxon>Ascomycota</taxon>
        <taxon>Saccharomycotina</taxon>
        <taxon>Saccharomycetes</taxon>
        <taxon>Phaffomycetales</taxon>
        <taxon>Wickerhamomycetaceae</taxon>
        <taxon>Wickerhamomyces</taxon>
    </lineage>
</organism>
<feature type="region of interest" description="Disordered" evidence="2">
    <location>
        <begin position="1"/>
        <end position="103"/>
    </location>
</feature>
<keyword evidence="4" id="KW-1185">Reference proteome</keyword>
<reference evidence="3" key="1">
    <citation type="journal article" date="2021" name="Open Biol.">
        <title>Shared evolutionary footprints suggest mitochondrial oxidative damage underlies multiple complex I losses in fungi.</title>
        <authorList>
            <person name="Schikora-Tamarit M.A."/>
            <person name="Marcet-Houben M."/>
            <person name="Nosek J."/>
            <person name="Gabaldon T."/>
        </authorList>
    </citation>
    <scope>NUCLEOTIDE SEQUENCE</scope>
    <source>
        <strain evidence="3">CBS2887</strain>
    </source>
</reference>
<reference evidence="3" key="2">
    <citation type="submission" date="2021-01" db="EMBL/GenBank/DDBJ databases">
        <authorList>
            <person name="Schikora-Tamarit M.A."/>
        </authorList>
    </citation>
    <scope>NUCLEOTIDE SEQUENCE</scope>
    <source>
        <strain evidence="3">CBS2887</strain>
    </source>
</reference>
<evidence type="ECO:0000313" key="4">
    <source>
        <dbReference type="Proteomes" id="UP000774326"/>
    </source>
</evidence>
<feature type="compositionally biased region" description="Low complexity" evidence="2">
    <location>
        <begin position="191"/>
        <end position="201"/>
    </location>
</feature>
<comment type="caution">
    <text evidence="3">The sequence shown here is derived from an EMBL/GenBank/DDBJ whole genome shotgun (WGS) entry which is preliminary data.</text>
</comment>
<gene>
    <name evidence="3" type="ORF">WICPIJ_008202</name>
</gene>
<dbReference type="AlphaFoldDB" id="A0A9P8TIA2"/>
<accession>A0A9P8TIA2</accession>
<feature type="compositionally biased region" description="Basic residues" evidence="2">
    <location>
        <begin position="670"/>
        <end position="680"/>
    </location>
</feature>
<feature type="compositionally biased region" description="Basic and acidic residues" evidence="2">
    <location>
        <begin position="659"/>
        <end position="669"/>
    </location>
</feature>
<keyword evidence="1" id="KW-0677">Repeat</keyword>
<name>A0A9P8TIA2_WICPI</name>
<sequence>MTSYVSPDQERNLNPHPYKQHLAPTAKPVKAHPQSYSSEASRDFNSENRQMTNFNVPNIPYSKASNSNTQNSSPPIGSTSDSDNVFQSASSMMGAGQGSSSSILNNNEVESFQTSLPKKELQQGQNYGILKQSHVENSDDFVPPNISNYGGTRPASRNGSTTSLPHGEENDFRQSRTISSPLNYHDPHNMSSRSQSPSSESHTIRRHERQSKSVDLSHLYLLDRNESAHFTLTNEHLSDQSHALIKQYLGDNNALLPRMKTIEMYRRNVRKSNDPTVLFQFAQYMLQTALTIDVPVNGPNSEEREHLKNLKEDFLKDATRHLKKLADKGYTDAQYLLGDAYSSGALGKIDNKEAFSLFQGAAKHGHIESAYRTAYCYEEGLGTSRDSRRAIEFLRFAASKNHPAAMFKLGIYSFNAKMGFADNVTTKKIGINWLSRATNAANELTNAAPFELGKIHEQGFLDIVIPDRKYAFELYIQAASLGNTKAAAILGKAYEFGDGDNDDIPENQKVIIQDASLSIHYYTQAAIGGDPESMLALCAWYLVGHDPALAKDETEGFLWALRAANINYPKAQYTVGHLYEKGIGCDVNMNEAMSWYENAHRNGYTKALKKLKKKNSSQILTNGDLTNSRSQSIGPLSNVASSPAVAEGTAGRTKAVGAVKEEKRKADKKEKKKKKSCTIM</sequence>
<evidence type="ECO:0000256" key="1">
    <source>
        <dbReference type="ARBA" id="ARBA00022737"/>
    </source>
</evidence>
<feature type="region of interest" description="Disordered" evidence="2">
    <location>
        <begin position="137"/>
        <end position="211"/>
    </location>
</feature>
<feature type="compositionally biased region" description="Polar residues" evidence="2">
    <location>
        <begin position="620"/>
        <end position="641"/>
    </location>
</feature>
<proteinExistence type="predicted"/>
<dbReference type="Gene3D" id="1.25.40.10">
    <property type="entry name" value="Tetratricopeptide repeat domain"/>
    <property type="match status" value="2"/>
</dbReference>
<evidence type="ECO:0000313" key="3">
    <source>
        <dbReference type="EMBL" id="KAH3680583.1"/>
    </source>
</evidence>
<dbReference type="Pfam" id="PF08238">
    <property type="entry name" value="Sel1"/>
    <property type="match status" value="7"/>
</dbReference>
<dbReference type="SMART" id="SM00671">
    <property type="entry name" value="SEL1"/>
    <property type="match status" value="6"/>
</dbReference>
<dbReference type="OrthoDB" id="272077at2759"/>
<dbReference type="InterPro" id="IPR011990">
    <property type="entry name" value="TPR-like_helical_dom_sf"/>
</dbReference>
<dbReference type="EMBL" id="JAEUBG010004707">
    <property type="protein sequence ID" value="KAH3680583.1"/>
    <property type="molecule type" value="Genomic_DNA"/>
</dbReference>
<dbReference type="PANTHER" id="PTHR46430">
    <property type="entry name" value="PROTEIN SKT5-RELATED"/>
    <property type="match status" value="1"/>
</dbReference>
<protein>
    <recommendedName>
        <fullName evidence="5">Protein SKT5</fullName>
    </recommendedName>
</protein>
<evidence type="ECO:0000256" key="2">
    <source>
        <dbReference type="SAM" id="MobiDB-lite"/>
    </source>
</evidence>
<feature type="compositionally biased region" description="Low complexity" evidence="2">
    <location>
        <begin position="87"/>
        <end position="102"/>
    </location>
</feature>